<sequence length="102" mass="11559">MARKPNTELGGFCVLTNDSWATKLNDNNTVFQVELTALHEALISHLICQTTIPLKYADNRANIMASSNSKSKDQTTRQIFKILLTNPRIKVSWVKAHGKYRQ</sequence>
<dbReference type="SUPFAM" id="SSF53098">
    <property type="entry name" value="Ribonuclease H-like"/>
    <property type="match status" value="1"/>
</dbReference>
<name>A0A4Y2DQN6_ARAVE</name>
<proteinExistence type="predicted"/>
<dbReference type="GO" id="GO:0003676">
    <property type="term" value="F:nucleic acid binding"/>
    <property type="evidence" value="ECO:0007669"/>
    <property type="project" value="InterPro"/>
</dbReference>
<accession>A0A4Y2DQN6</accession>
<dbReference type="EMBL" id="BGPR01000402">
    <property type="protein sequence ID" value="GBM18336.1"/>
    <property type="molecule type" value="Genomic_DNA"/>
</dbReference>
<evidence type="ECO:0000313" key="1">
    <source>
        <dbReference type="EMBL" id="GBM18336.1"/>
    </source>
</evidence>
<dbReference type="InterPro" id="IPR036397">
    <property type="entry name" value="RNaseH_sf"/>
</dbReference>
<reference evidence="1 2" key="1">
    <citation type="journal article" date="2019" name="Sci. Rep.">
        <title>Orb-weaving spider Araneus ventricosus genome elucidates the spidroin gene catalogue.</title>
        <authorList>
            <person name="Kono N."/>
            <person name="Nakamura H."/>
            <person name="Ohtoshi R."/>
            <person name="Moran D.A.P."/>
            <person name="Shinohara A."/>
            <person name="Yoshida Y."/>
            <person name="Fujiwara M."/>
            <person name="Mori M."/>
            <person name="Tomita M."/>
            <person name="Arakawa K."/>
        </authorList>
    </citation>
    <scope>NUCLEOTIDE SEQUENCE [LARGE SCALE GENOMIC DNA]</scope>
</reference>
<protein>
    <recommendedName>
        <fullName evidence="3">RNase H type-1 domain-containing protein</fullName>
    </recommendedName>
</protein>
<keyword evidence="2" id="KW-1185">Reference proteome</keyword>
<gene>
    <name evidence="1" type="ORF">AVEN_127793_1</name>
</gene>
<dbReference type="AlphaFoldDB" id="A0A4Y2DQN6"/>
<dbReference type="OrthoDB" id="6514649at2759"/>
<evidence type="ECO:0008006" key="3">
    <source>
        <dbReference type="Google" id="ProtNLM"/>
    </source>
</evidence>
<comment type="caution">
    <text evidence="1">The sequence shown here is derived from an EMBL/GenBank/DDBJ whole genome shotgun (WGS) entry which is preliminary data.</text>
</comment>
<dbReference type="Gene3D" id="3.30.420.10">
    <property type="entry name" value="Ribonuclease H-like superfamily/Ribonuclease H"/>
    <property type="match status" value="1"/>
</dbReference>
<evidence type="ECO:0000313" key="2">
    <source>
        <dbReference type="Proteomes" id="UP000499080"/>
    </source>
</evidence>
<organism evidence="1 2">
    <name type="scientific">Araneus ventricosus</name>
    <name type="common">Orbweaver spider</name>
    <name type="synonym">Epeira ventricosa</name>
    <dbReference type="NCBI Taxonomy" id="182803"/>
    <lineage>
        <taxon>Eukaryota</taxon>
        <taxon>Metazoa</taxon>
        <taxon>Ecdysozoa</taxon>
        <taxon>Arthropoda</taxon>
        <taxon>Chelicerata</taxon>
        <taxon>Arachnida</taxon>
        <taxon>Araneae</taxon>
        <taxon>Araneomorphae</taxon>
        <taxon>Entelegynae</taxon>
        <taxon>Araneoidea</taxon>
        <taxon>Araneidae</taxon>
        <taxon>Araneus</taxon>
    </lineage>
</organism>
<dbReference type="Proteomes" id="UP000499080">
    <property type="component" value="Unassembled WGS sequence"/>
</dbReference>
<dbReference type="InterPro" id="IPR012337">
    <property type="entry name" value="RNaseH-like_sf"/>
</dbReference>